<keyword evidence="1" id="KW-0732">Signal</keyword>
<dbReference type="Proteomes" id="UP000198379">
    <property type="component" value="Unassembled WGS sequence"/>
</dbReference>
<dbReference type="AlphaFoldDB" id="A0A239E1X1"/>
<evidence type="ECO:0000256" key="1">
    <source>
        <dbReference type="SAM" id="SignalP"/>
    </source>
</evidence>
<proteinExistence type="predicted"/>
<feature type="chain" id="PRO_5011969346" evidence="1">
    <location>
        <begin position="21"/>
        <end position="224"/>
    </location>
</feature>
<protein>
    <submittedName>
        <fullName evidence="2">Uncharacterized protein</fullName>
    </submittedName>
</protein>
<dbReference type="EMBL" id="FZNY01000013">
    <property type="protein sequence ID" value="SNS37874.1"/>
    <property type="molecule type" value="Genomic_DNA"/>
</dbReference>
<dbReference type="OrthoDB" id="9781289at2"/>
<dbReference type="RefSeq" id="WP_143337241.1">
    <property type="nucleotide sequence ID" value="NZ_BMEP01000004.1"/>
</dbReference>
<feature type="signal peptide" evidence="1">
    <location>
        <begin position="1"/>
        <end position="20"/>
    </location>
</feature>
<name>A0A239E1X1_9FLAO</name>
<sequence>MRKHFFFICFLCLLCISCNNDDNDTSVPQVEVEVEDVGFYNLRVGNTWTYEYFRRDEFNNPSSEFSTTGITEEQEIIASQEINGEQIFTFQVTVSGVEESSSNFPAEDVTTFQVKDSLGYLVRLNEGIIFSSESNQEYLRSEELFLGVFGVLLDTEEEVEVPAGDFQCAVNEVYAVLNDQGEVSPGRDEYLYADGIGEVLYRISFVSTEIHVFEQRLIDFNFPQ</sequence>
<reference evidence="2 3" key="1">
    <citation type="submission" date="2017-06" db="EMBL/GenBank/DDBJ databases">
        <authorList>
            <person name="Kim H.J."/>
            <person name="Triplett B.A."/>
        </authorList>
    </citation>
    <scope>NUCLEOTIDE SEQUENCE [LARGE SCALE GENOMIC DNA]</scope>
    <source>
        <strain evidence="2 3">DSM 25597</strain>
    </source>
</reference>
<accession>A0A239E1X1</accession>
<evidence type="ECO:0000313" key="2">
    <source>
        <dbReference type="EMBL" id="SNS37874.1"/>
    </source>
</evidence>
<gene>
    <name evidence="2" type="ORF">SAMN06265376_11324</name>
</gene>
<evidence type="ECO:0000313" key="3">
    <source>
        <dbReference type="Proteomes" id="UP000198379"/>
    </source>
</evidence>
<keyword evidence="3" id="KW-1185">Reference proteome</keyword>
<organism evidence="2 3">
    <name type="scientific">Dokdonia pacifica</name>
    <dbReference type="NCBI Taxonomy" id="1627892"/>
    <lineage>
        <taxon>Bacteria</taxon>
        <taxon>Pseudomonadati</taxon>
        <taxon>Bacteroidota</taxon>
        <taxon>Flavobacteriia</taxon>
        <taxon>Flavobacteriales</taxon>
        <taxon>Flavobacteriaceae</taxon>
        <taxon>Dokdonia</taxon>
    </lineage>
</organism>